<sequence length="1149" mass="125371">MSKNSLRISVLFAGFWFLAQAAFAQSPKINLLVFSKTAAFRHQSIEAGKKALARMATDKGFVVNFTEDATQFSDANLKKYNTIVFLNTTGDILNPEQQTAFERYIQAGGGYVGIHAATDTEYEWPWYGQLAGAYFLDHPNPNNVQKGKFIVAMKNHWATKGMSDEFERTDEFYSFKDISPKINVVLTIDEKSYTGGKNGANHPMSWYQAFDGGRSFYTAMGHTDETFAEPLFLNHLWAGIQYTTGGDAPKPLDYSKARPEENRFSKVVLAEKLDEPMELSVLGDGRILFIQRKGEVRLYNTKTKELKTIAKLPVNIKYVSKEGKESMGEDGLLGLSKDPNFAQNHWIYLYYSDPNASKNVLARFELTGDELVLSSKKEILDVATQREECCHTGGSIAWDRQGNLYLSTGDNTNPHGSNGFSPSDEREGRSAWDAQKSSANTNDLRGKIIRIKPQPDGTYTIPNGNLFPKGTDQTRPEIYTMGHRNPFRISVDQKTGYVYWGEVGPDAAKPDPNRGPAGHDEVGQARKAGNFGWPHFVGDNKAYNKFDFTTNQIGEKWDANAPTNTSPNNTGLKVLPPAQKAFIWYPYDGSPEFPLVGAGGRNAMAGPVFYADAFKNATNAFPNYYDGKLLTYDWMRGWAMAVTMDKTGNYQSMERFMPSYKFSNPMDMEFADNGDLYMLEYGSGWFTANDDARLIRIEYNGGNRKPQLQIAANKLGGSAPLNLKLTAQGTTDADGDALTYFWKVTSRNGFTKVVNTPDANLTLTNKGLYKATLTVSDGKGGIASQSMDISVGNEPPVLTVDMAGHNKSFYTVGKAFPYSVKVSDKEDGTLDKGITPERVAVSIDYLAEGYDQIAIAQGHRSADAGALLATGKKLIEASDCKACHSMTKKSIGPAYADVSGKYKGDASALERLTKKIISGGGGVWGETPMSAHPQLSTADAAEMVKYILSASGEATAGTSLPVKGTYTANLPAGDKGKGVYIVRASYEDKGANGLPSLRSEQTYVLRNAKVDVHGYDTYDNVNKMAYGGNNLAIPAKSGAYMGIKQVDLTGISEVRVMATAPKPQLNAKGGKVEVRLDSPTGPLVGESAFLEASDKMSFTPSPLAVPIKLPASAEGKPRDVYIIFVNPKEPLGSLMVVMGTEFVLNGGAQ</sequence>
<evidence type="ECO:0000259" key="9">
    <source>
        <dbReference type="PROSITE" id="PS50093"/>
    </source>
</evidence>
<dbReference type="RefSeq" id="WP_345247912.1">
    <property type="nucleotide sequence ID" value="NZ_BAABHD010000081.1"/>
</dbReference>
<feature type="domain" description="PKD" evidence="9">
    <location>
        <begin position="706"/>
        <end position="791"/>
    </location>
</feature>
<feature type="signal peptide" evidence="8">
    <location>
        <begin position="1"/>
        <end position="24"/>
    </location>
</feature>
<keyword evidence="1" id="KW-0813">Transport</keyword>
<evidence type="ECO:0000256" key="3">
    <source>
        <dbReference type="ARBA" id="ARBA00022723"/>
    </source>
</evidence>
<evidence type="ECO:0000313" key="12">
    <source>
        <dbReference type="Proteomes" id="UP001501175"/>
    </source>
</evidence>
<dbReference type="Pfam" id="PF18911">
    <property type="entry name" value="PKD_4"/>
    <property type="match status" value="1"/>
</dbReference>
<evidence type="ECO:0000256" key="4">
    <source>
        <dbReference type="ARBA" id="ARBA00022982"/>
    </source>
</evidence>
<evidence type="ECO:0000256" key="5">
    <source>
        <dbReference type="ARBA" id="ARBA00023004"/>
    </source>
</evidence>
<dbReference type="SUPFAM" id="SSF46626">
    <property type="entry name" value="Cytochrome c"/>
    <property type="match status" value="1"/>
</dbReference>
<dbReference type="PANTHER" id="PTHR40469">
    <property type="entry name" value="SECRETED GLYCOSYL HYDROLASE"/>
    <property type="match status" value="1"/>
</dbReference>
<name>A0ABP8NFI4_9BACT</name>
<dbReference type="CDD" id="cd04084">
    <property type="entry name" value="CBM6_xylanase-like"/>
    <property type="match status" value="1"/>
</dbReference>
<evidence type="ECO:0008006" key="13">
    <source>
        <dbReference type="Google" id="ProtNLM"/>
    </source>
</evidence>
<dbReference type="InterPro" id="IPR002324">
    <property type="entry name" value="Cyt_c_ID"/>
</dbReference>
<dbReference type="InterPro" id="IPR036909">
    <property type="entry name" value="Cyt_c-like_dom_sf"/>
</dbReference>
<dbReference type="InterPro" id="IPR029010">
    <property type="entry name" value="ThuA-like"/>
</dbReference>
<evidence type="ECO:0000259" key="10">
    <source>
        <dbReference type="PROSITE" id="PS51007"/>
    </source>
</evidence>
<dbReference type="InterPro" id="IPR022409">
    <property type="entry name" value="PKD/Chitinase_dom"/>
</dbReference>
<keyword evidence="8" id="KW-0732">Signal</keyword>
<keyword evidence="5 6" id="KW-0408">Iron</keyword>
<dbReference type="Gene3D" id="2.60.40.10">
    <property type="entry name" value="Immunoglobulins"/>
    <property type="match status" value="1"/>
</dbReference>
<reference evidence="12" key="1">
    <citation type="journal article" date="2019" name="Int. J. Syst. Evol. Microbiol.">
        <title>The Global Catalogue of Microorganisms (GCM) 10K type strain sequencing project: providing services to taxonomists for standard genome sequencing and annotation.</title>
        <authorList>
            <consortium name="The Broad Institute Genomics Platform"/>
            <consortium name="The Broad Institute Genome Sequencing Center for Infectious Disease"/>
            <person name="Wu L."/>
            <person name="Ma J."/>
        </authorList>
    </citation>
    <scope>NUCLEOTIDE SEQUENCE [LARGE SCALE GENOMIC DNA]</scope>
    <source>
        <strain evidence="12">JCM 17927</strain>
    </source>
</reference>
<comment type="caution">
    <text evidence="11">The sequence shown here is derived from an EMBL/GenBank/DDBJ whole genome shotgun (WGS) entry which is preliminary data.</text>
</comment>
<dbReference type="InterPro" id="IPR013783">
    <property type="entry name" value="Ig-like_fold"/>
</dbReference>
<dbReference type="CDD" id="cd00146">
    <property type="entry name" value="PKD"/>
    <property type="match status" value="1"/>
</dbReference>
<dbReference type="Pfam" id="PF06283">
    <property type="entry name" value="ThuA"/>
    <property type="match status" value="1"/>
</dbReference>
<dbReference type="PANTHER" id="PTHR40469:SF2">
    <property type="entry name" value="GALACTOSE-BINDING DOMAIN-LIKE SUPERFAMILY PROTEIN"/>
    <property type="match status" value="1"/>
</dbReference>
<keyword evidence="4" id="KW-0249">Electron transport</keyword>
<evidence type="ECO:0000256" key="6">
    <source>
        <dbReference type="PROSITE-ProRule" id="PRU00433"/>
    </source>
</evidence>
<dbReference type="InterPro" id="IPR012938">
    <property type="entry name" value="Glc/Sorbosone_DH"/>
</dbReference>
<dbReference type="Gene3D" id="1.10.760.10">
    <property type="entry name" value="Cytochrome c-like domain"/>
    <property type="match status" value="1"/>
</dbReference>
<accession>A0ABP8NFI4</accession>
<dbReference type="InterPro" id="IPR035986">
    <property type="entry name" value="PKD_dom_sf"/>
</dbReference>
<organism evidence="11 12">
    <name type="scientific">Nibrella saemangeumensis</name>
    <dbReference type="NCBI Taxonomy" id="1084526"/>
    <lineage>
        <taxon>Bacteria</taxon>
        <taxon>Pseudomonadati</taxon>
        <taxon>Bacteroidota</taxon>
        <taxon>Cytophagia</taxon>
        <taxon>Cytophagales</taxon>
        <taxon>Spirosomataceae</taxon>
        <taxon>Nibrella</taxon>
    </lineage>
</organism>
<dbReference type="Gene3D" id="3.40.50.880">
    <property type="match status" value="1"/>
</dbReference>
<protein>
    <recommendedName>
        <fullName evidence="13">Cytochrome c</fullName>
    </recommendedName>
</protein>
<feature type="domain" description="Cytochrome c" evidence="10">
    <location>
        <begin position="866"/>
        <end position="951"/>
    </location>
</feature>
<dbReference type="Proteomes" id="UP001501175">
    <property type="component" value="Unassembled WGS sequence"/>
</dbReference>
<keyword evidence="3 6" id="KW-0479">Metal-binding</keyword>
<evidence type="ECO:0000256" key="1">
    <source>
        <dbReference type="ARBA" id="ARBA00022448"/>
    </source>
</evidence>
<dbReference type="SUPFAM" id="SSF50952">
    <property type="entry name" value="Soluble quinoprotein glucose dehydrogenase"/>
    <property type="match status" value="1"/>
</dbReference>
<dbReference type="InterPro" id="IPR029062">
    <property type="entry name" value="Class_I_gatase-like"/>
</dbReference>
<evidence type="ECO:0000256" key="7">
    <source>
        <dbReference type="SAM" id="MobiDB-lite"/>
    </source>
</evidence>
<dbReference type="Pfam" id="PF07995">
    <property type="entry name" value="GSDH"/>
    <property type="match status" value="1"/>
</dbReference>
<dbReference type="PRINTS" id="PR00606">
    <property type="entry name" value="CYTCHROMECID"/>
</dbReference>
<feature type="region of interest" description="Disordered" evidence="7">
    <location>
        <begin position="409"/>
        <end position="440"/>
    </location>
</feature>
<keyword evidence="2 6" id="KW-0349">Heme</keyword>
<feature type="chain" id="PRO_5045825373" description="Cytochrome c" evidence="8">
    <location>
        <begin position="25"/>
        <end position="1149"/>
    </location>
</feature>
<feature type="region of interest" description="Disordered" evidence="7">
    <location>
        <begin position="453"/>
        <end position="472"/>
    </location>
</feature>
<dbReference type="InterPro" id="IPR011042">
    <property type="entry name" value="6-blade_b-propeller_TolB-like"/>
</dbReference>
<dbReference type="InterPro" id="IPR011041">
    <property type="entry name" value="Quinoprot_gluc/sorb_DH_b-prop"/>
</dbReference>
<dbReference type="Gene3D" id="2.60.120.260">
    <property type="entry name" value="Galactose-binding domain-like"/>
    <property type="match status" value="1"/>
</dbReference>
<dbReference type="Gene3D" id="2.120.10.30">
    <property type="entry name" value="TolB, C-terminal domain"/>
    <property type="match status" value="1"/>
</dbReference>
<keyword evidence="12" id="KW-1185">Reference proteome</keyword>
<gene>
    <name evidence="11" type="ORF">GCM10023189_48340</name>
</gene>
<dbReference type="PROSITE" id="PS50093">
    <property type="entry name" value="PKD"/>
    <property type="match status" value="1"/>
</dbReference>
<evidence type="ECO:0000313" key="11">
    <source>
        <dbReference type="EMBL" id="GAA4466380.1"/>
    </source>
</evidence>
<dbReference type="InterPro" id="IPR009056">
    <property type="entry name" value="Cyt_c-like_dom"/>
</dbReference>
<dbReference type="PROSITE" id="PS51007">
    <property type="entry name" value="CYTC"/>
    <property type="match status" value="1"/>
</dbReference>
<evidence type="ECO:0000256" key="2">
    <source>
        <dbReference type="ARBA" id="ARBA00022617"/>
    </source>
</evidence>
<dbReference type="EMBL" id="BAABHD010000081">
    <property type="protein sequence ID" value="GAA4466380.1"/>
    <property type="molecule type" value="Genomic_DNA"/>
</dbReference>
<dbReference type="SUPFAM" id="SSF52317">
    <property type="entry name" value="Class I glutamine amidotransferase-like"/>
    <property type="match status" value="1"/>
</dbReference>
<evidence type="ECO:0000256" key="8">
    <source>
        <dbReference type="SAM" id="SignalP"/>
    </source>
</evidence>
<dbReference type="Pfam" id="PF00034">
    <property type="entry name" value="Cytochrom_C"/>
    <property type="match status" value="1"/>
</dbReference>
<dbReference type="SMART" id="SM00089">
    <property type="entry name" value="PKD"/>
    <property type="match status" value="1"/>
</dbReference>
<feature type="compositionally biased region" description="Polar residues" evidence="7">
    <location>
        <begin position="409"/>
        <end position="421"/>
    </location>
</feature>
<dbReference type="SUPFAM" id="SSF49299">
    <property type="entry name" value="PKD domain"/>
    <property type="match status" value="1"/>
</dbReference>
<proteinExistence type="predicted"/>
<dbReference type="InterPro" id="IPR000601">
    <property type="entry name" value="PKD_dom"/>
</dbReference>